<dbReference type="PROSITE" id="PS51257">
    <property type="entry name" value="PROKAR_LIPOPROTEIN"/>
    <property type="match status" value="1"/>
</dbReference>
<dbReference type="PANTHER" id="PTHR32256:SF17">
    <property type="entry name" value="EGF-LIKE DOMAIN-CONTAINING PROTEIN"/>
    <property type="match status" value="1"/>
</dbReference>
<feature type="domain" description="Prolow-density lipoprotein receptor-related protein 1-like beta-propeller" evidence="1">
    <location>
        <begin position="36"/>
        <end position="315"/>
    </location>
</feature>
<dbReference type="InterPro" id="IPR053369">
    <property type="entry name" value="SrfA-induced_signal"/>
</dbReference>
<dbReference type="Gene3D" id="2.120.10.30">
    <property type="entry name" value="TolB, C-terminal domain"/>
    <property type="match status" value="1"/>
</dbReference>
<protein>
    <recommendedName>
        <fullName evidence="1">Prolow-density lipoprotein receptor-related protein 1-like beta-propeller domain-containing protein</fullName>
    </recommendedName>
</protein>
<reference evidence="2 3" key="1">
    <citation type="journal article" date="2014" name="Genome Announc.">
        <title>Genome Sequence of Bacillus simplex Strain P558, Isolated from a Human Fecal Sample.</title>
        <authorList>
            <person name="Croce O."/>
            <person name="Hugon P."/>
            <person name="Lagier J.C."/>
            <person name="Bibi F."/>
            <person name="Robert C."/>
            <person name="Azhar E.I."/>
            <person name="Raoult D."/>
            <person name="Fournier P.E."/>
        </authorList>
    </citation>
    <scope>NUCLEOTIDE SEQUENCE [LARGE SCALE GENOMIC DNA]</scope>
    <source>
        <strain evidence="2 3">P558</strain>
    </source>
</reference>
<evidence type="ECO:0000313" key="2">
    <source>
        <dbReference type="EMBL" id="CEG34675.1"/>
    </source>
</evidence>
<sequence>MKKYFVVLVLIVLVIGCENEQTKGLEAPEMPNVTGNSYSNMINHGFVAKQDNLLIYMKFNDSTIPFSNNAIMAKKEDGRNEVKLTSKGFGDINVIKEWVYYTVMPFSDVPMLYRVKLDGSEREKLVKGADYVQVKNDQVYYYDSIKNGIYKMNLDGTDKVQIYSPKSEVTMNFYVDREQIYFYKPIDEDGDEGKLYSMSLNGENIKKLNDTVSYTQIIDDADEHFLYYTDTEEHLYKVDKQNGKEIKITDQKFSSLIVDENWIYYLNPSDKYHIYKMKKNGEQNQLVLDKEVSDINMLDNLIYYKIDGQEDIFRVKTDGTGNTLFSKRK</sequence>
<comment type="caution">
    <text evidence="2">The sequence shown here is derived from an EMBL/GenBank/DDBJ whole genome shotgun (WGS) entry which is preliminary data.</text>
</comment>
<dbReference type="RefSeq" id="WP_072273575.1">
    <property type="nucleotide sequence ID" value="NZ_CCXW01000001.1"/>
</dbReference>
<dbReference type="InterPro" id="IPR011042">
    <property type="entry name" value="6-blade_b-propeller_TolB-like"/>
</dbReference>
<dbReference type="PANTHER" id="PTHR32256">
    <property type="match status" value="1"/>
</dbReference>
<organism evidence="2 3">
    <name type="scientific">Peribacillus simplex</name>
    <dbReference type="NCBI Taxonomy" id="1478"/>
    <lineage>
        <taxon>Bacteria</taxon>
        <taxon>Bacillati</taxon>
        <taxon>Bacillota</taxon>
        <taxon>Bacilli</taxon>
        <taxon>Bacillales</taxon>
        <taxon>Bacillaceae</taxon>
        <taxon>Peribacillus</taxon>
    </lineage>
</organism>
<evidence type="ECO:0000259" key="1">
    <source>
        <dbReference type="Pfam" id="PF16472"/>
    </source>
</evidence>
<name>A0AAN2TUS1_9BACI</name>
<dbReference type="AlphaFoldDB" id="A0AAN2TUS1"/>
<dbReference type="Pfam" id="PF16472">
    <property type="entry name" value="DUF5050"/>
    <property type="match status" value="1"/>
</dbReference>
<dbReference type="SUPFAM" id="SSF63825">
    <property type="entry name" value="YWTD domain"/>
    <property type="match status" value="1"/>
</dbReference>
<evidence type="ECO:0000313" key="3">
    <source>
        <dbReference type="Proteomes" id="UP000182110"/>
    </source>
</evidence>
<dbReference type="InterPro" id="IPR032485">
    <property type="entry name" value="LRP1-like_beta_prop"/>
</dbReference>
<accession>A0AAN2TUS1</accession>
<dbReference type="Proteomes" id="UP000182110">
    <property type="component" value="Unassembled WGS sequence"/>
</dbReference>
<dbReference type="SUPFAM" id="SSF69304">
    <property type="entry name" value="Tricorn protease N-terminal domain"/>
    <property type="match status" value="1"/>
</dbReference>
<keyword evidence="3" id="KW-1185">Reference proteome</keyword>
<gene>
    <name evidence="2" type="ORF">BN1180_04880</name>
</gene>
<dbReference type="EMBL" id="CCXW01000001">
    <property type="protein sequence ID" value="CEG34675.1"/>
    <property type="molecule type" value="Genomic_DNA"/>
</dbReference>
<proteinExistence type="predicted"/>